<protein>
    <submittedName>
        <fullName evidence="1">Uncharacterized protein</fullName>
    </submittedName>
</protein>
<comment type="caution">
    <text evidence="1">The sequence shown here is derived from an EMBL/GenBank/DDBJ whole genome shotgun (WGS) entry which is preliminary data.</text>
</comment>
<proteinExistence type="predicted"/>
<reference evidence="1" key="1">
    <citation type="submission" date="2021-02" db="EMBL/GenBank/DDBJ databases">
        <authorList>
            <person name="Nowell W R."/>
        </authorList>
    </citation>
    <scope>NUCLEOTIDE SEQUENCE</scope>
</reference>
<gene>
    <name evidence="1" type="ORF">BYL167_LOCUS59476</name>
</gene>
<dbReference type="EMBL" id="CAJOBH010228698">
    <property type="protein sequence ID" value="CAF5062568.1"/>
    <property type="molecule type" value="Genomic_DNA"/>
</dbReference>
<evidence type="ECO:0000313" key="2">
    <source>
        <dbReference type="Proteomes" id="UP000681967"/>
    </source>
</evidence>
<name>A0A8S3EC23_9BILA</name>
<dbReference type="AlphaFoldDB" id="A0A8S3EC23"/>
<dbReference type="Proteomes" id="UP000681967">
    <property type="component" value="Unassembled WGS sequence"/>
</dbReference>
<evidence type="ECO:0000313" key="1">
    <source>
        <dbReference type="EMBL" id="CAF5062568.1"/>
    </source>
</evidence>
<sequence>MFDSIRQFRSTIRTRFDSNYSINPTTGDIPAHMSSAKKDILVYVPDIPSDIADNDGEQMIQTRLQNTLSIKVKKVKCYSKLGVAVIQVTMEDHKTRLVSVVDSIVLDPHRIA</sequence>
<organism evidence="1 2">
    <name type="scientific">Rotaria magnacalcarata</name>
    <dbReference type="NCBI Taxonomy" id="392030"/>
    <lineage>
        <taxon>Eukaryota</taxon>
        <taxon>Metazoa</taxon>
        <taxon>Spiralia</taxon>
        <taxon>Gnathifera</taxon>
        <taxon>Rotifera</taxon>
        <taxon>Eurotatoria</taxon>
        <taxon>Bdelloidea</taxon>
        <taxon>Philodinida</taxon>
        <taxon>Philodinidae</taxon>
        <taxon>Rotaria</taxon>
    </lineage>
</organism>
<accession>A0A8S3EC23</accession>